<gene>
    <name evidence="2" type="ORF">HBR001_LOCUS1235</name>
</gene>
<reference evidence="2" key="1">
    <citation type="submission" date="2022-12" db="EMBL/GenBank/DDBJ databases">
        <authorList>
            <person name="Webb A."/>
        </authorList>
    </citation>
    <scope>NUCLEOTIDE SEQUENCE</scope>
    <source>
        <strain evidence="2">Hp1</strain>
    </source>
</reference>
<dbReference type="Proteomes" id="UP001162031">
    <property type="component" value="Unassembled WGS sequence"/>
</dbReference>
<dbReference type="AlphaFoldDB" id="A0AAV0T471"/>
<accession>A0AAV0T471</accession>
<proteinExistence type="predicted"/>
<organism evidence="2 3">
    <name type="scientific">Hyaloperonospora brassicae</name>
    <name type="common">Brassica downy mildew</name>
    <name type="synonym">Peronospora brassicae</name>
    <dbReference type="NCBI Taxonomy" id="162125"/>
    <lineage>
        <taxon>Eukaryota</taxon>
        <taxon>Sar</taxon>
        <taxon>Stramenopiles</taxon>
        <taxon>Oomycota</taxon>
        <taxon>Peronosporomycetes</taxon>
        <taxon>Peronosporales</taxon>
        <taxon>Peronosporaceae</taxon>
        <taxon>Hyaloperonospora</taxon>
    </lineage>
</organism>
<evidence type="ECO:0008006" key="4">
    <source>
        <dbReference type="Google" id="ProtNLM"/>
    </source>
</evidence>
<protein>
    <recommendedName>
        <fullName evidence="4">RxLR effector candidate protein</fullName>
    </recommendedName>
</protein>
<dbReference type="EMBL" id="CANTFL010000123">
    <property type="protein sequence ID" value="CAI5714398.1"/>
    <property type="molecule type" value="Genomic_DNA"/>
</dbReference>
<name>A0AAV0T471_HYABA</name>
<feature type="region of interest" description="Disordered" evidence="1">
    <location>
        <begin position="35"/>
        <end position="102"/>
    </location>
</feature>
<sequence length="102" mass="11941">MATRTTKDETLWDEEHHLLRMDPCLMMEPQDVAVASLRSTKNHRRNQQRTASGRLCPRTKSTEYKKRPRAVDWKRQGTARQDASRYDEKVEVSGPEDDVSRL</sequence>
<feature type="compositionally biased region" description="Basic and acidic residues" evidence="1">
    <location>
        <begin position="82"/>
        <end position="91"/>
    </location>
</feature>
<comment type="caution">
    <text evidence="2">The sequence shown here is derived from an EMBL/GenBank/DDBJ whole genome shotgun (WGS) entry which is preliminary data.</text>
</comment>
<keyword evidence="3" id="KW-1185">Reference proteome</keyword>
<evidence type="ECO:0000313" key="2">
    <source>
        <dbReference type="EMBL" id="CAI5714398.1"/>
    </source>
</evidence>
<evidence type="ECO:0000256" key="1">
    <source>
        <dbReference type="SAM" id="MobiDB-lite"/>
    </source>
</evidence>
<feature type="compositionally biased region" description="Basic and acidic residues" evidence="1">
    <location>
        <begin position="60"/>
        <end position="75"/>
    </location>
</feature>
<evidence type="ECO:0000313" key="3">
    <source>
        <dbReference type="Proteomes" id="UP001162031"/>
    </source>
</evidence>